<dbReference type="AlphaFoldDB" id="A0A9W6BGH6"/>
<dbReference type="PANTHER" id="PTHR23048">
    <property type="entry name" value="MYOSIN LIGHT CHAIN 1, 3"/>
    <property type="match status" value="1"/>
</dbReference>
<dbReference type="SUPFAM" id="SSF47473">
    <property type="entry name" value="EF-hand"/>
    <property type="match status" value="1"/>
</dbReference>
<evidence type="ECO:0000259" key="3">
    <source>
        <dbReference type="PROSITE" id="PS50222"/>
    </source>
</evidence>
<sequence length="252" mass="28848">MDNKDRERDDEKEFEKWKREFTQIPELVLREYWEAFKLFDKDGNYLIIKEELATVMRGLGQTPTEEELGLMMTEVDKDGSGYVDFAEFVGLMTKQPSPVDPEEDLRKAFRMFDRDGNGQINAAELKHIMTNIGETLTEEQVDDMIQEADIDNDGMINYEVRRRRCVCANAGGWAGVTSPRVIGMSMYQWVYRATSRIDIRPYDLICTFDCIVIPTPPSGIYPHDGDEVMLGAGLDKSRGSCPIRSWRIASCS</sequence>
<accession>A0A9W6BGH6</accession>
<dbReference type="InterPro" id="IPR011992">
    <property type="entry name" value="EF-hand-dom_pair"/>
</dbReference>
<dbReference type="Pfam" id="PF13499">
    <property type="entry name" value="EF-hand_7"/>
    <property type="match status" value="2"/>
</dbReference>
<keyword evidence="2" id="KW-0106">Calcium</keyword>
<dbReference type="Gene3D" id="1.10.238.10">
    <property type="entry name" value="EF-hand"/>
    <property type="match status" value="2"/>
</dbReference>
<dbReference type="Proteomes" id="UP001165080">
    <property type="component" value="Unassembled WGS sequence"/>
</dbReference>
<feature type="domain" description="EF-hand" evidence="3">
    <location>
        <begin position="63"/>
        <end position="98"/>
    </location>
</feature>
<evidence type="ECO:0000256" key="2">
    <source>
        <dbReference type="ARBA" id="ARBA00022837"/>
    </source>
</evidence>
<dbReference type="PROSITE" id="PS00018">
    <property type="entry name" value="EF_HAND_1"/>
    <property type="match status" value="2"/>
</dbReference>
<evidence type="ECO:0000256" key="1">
    <source>
        <dbReference type="ARBA" id="ARBA00022737"/>
    </source>
</evidence>
<dbReference type="GO" id="GO:0005509">
    <property type="term" value="F:calcium ion binding"/>
    <property type="evidence" value="ECO:0007669"/>
    <property type="project" value="InterPro"/>
</dbReference>
<dbReference type="InterPro" id="IPR018247">
    <property type="entry name" value="EF_Hand_1_Ca_BS"/>
</dbReference>
<evidence type="ECO:0000313" key="5">
    <source>
        <dbReference type="Proteomes" id="UP001165080"/>
    </source>
</evidence>
<proteinExistence type="predicted"/>
<dbReference type="EMBL" id="BRXU01000004">
    <property type="protein sequence ID" value="GLC51202.1"/>
    <property type="molecule type" value="Genomic_DNA"/>
</dbReference>
<name>A0A9W6BGH6_9CHLO</name>
<organism evidence="4 5">
    <name type="scientific">Pleodorina starrii</name>
    <dbReference type="NCBI Taxonomy" id="330485"/>
    <lineage>
        <taxon>Eukaryota</taxon>
        <taxon>Viridiplantae</taxon>
        <taxon>Chlorophyta</taxon>
        <taxon>core chlorophytes</taxon>
        <taxon>Chlorophyceae</taxon>
        <taxon>CS clade</taxon>
        <taxon>Chlamydomonadales</taxon>
        <taxon>Volvocaceae</taxon>
        <taxon>Pleodorina</taxon>
    </lineage>
</organism>
<protein>
    <recommendedName>
        <fullName evidence="3">EF-hand domain-containing protein</fullName>
    </recommendedName>
</protein>
<dbReference type="InterPro" id="IPR002048">
    <property type="entry name" value="EF_hand_dom"/>
</dbReference>
<dbReference type="PROSITE" id="PS50222">
    <property type="entry name" value="EF_HAND_2"/>
    <property type="match status" value="3"/>
</dbReference>
<evidence type="ECO:0000313" key="4">
    <source>
        <dbReference type="EMBL" id="GLC51202.1"/>
    </source>
</evidence>
<keyword evidence="1" id="KW-0677">Repeat</keyword>
<feature type="domain" description="EF-hand" evidence="3">
    <location>
        <begin position="27"/>
        <end position="62"/>
    </location>
</feature>
<dbReference type="InterPro" id="IPR050230">
    <property type="entry name" value="CALM/Myosin/TropC-like"/>
</dbReference>
<gene>
    <name evidence="4" type="primary">PLEST007226</name>
    <name evidence="4" type="ORF">PLESTB_000476800</name>
</gene>
<keyword evidence="5" id="KW-1185">Reference proteome</keyword>
<comment type="caution">
    <text evidence="4">The sequence shown here is derived from an EMBL/GenBank/DDBJ whole genome shotgun (WGS) entry which is preliminary data.</text>
</comment>
<dbReference type="GO" id="GO:0016460">
    <property type="term" value="C:myosin II complex"/>
    <property type="evidence" value="ECO:0007669"/>
    <property type="project" value="TreeGrafter"/>
</dbReference>
<feature type="domain" description="EF-hand" evidence="3">
    <location>
        <begin position="100"/>
        <end position="135"/>
    </location>
</feature>
<dbReference type="PANTHER" id="PTHR23048:SF0">
    <property type="entry name" value="CALMODULIN LIKE 3"/>
    <property type="match status" value="1"/>
</dbReference>
<dbReference type="SMART" id="SM00054">
    <property type="entry name" value="EFh"/>
    <property type="match status" value="4"/>
</dbReference>
<reference evidence="4 5" key="1">
    <citation type="journal article" date="2023" name="Commun. Biol.">
        <title>Reorganization of the ancestral sex-determining regions during the evolution of trioecy in Pleodorina starrii.</title>
        <authorList>
            <person name="Takahashi K."/>
            <person name="Suzuki S."/>
            <person name="Kawai-Toyooka H."/>
            <person name="Yamamoto K."/>
            <person name="Hamaji T."/>
            <person name="Ootsuki R."/>
            <person name="Yamaguchi H."/>
            <person name="Kawachi M."/>
            <person name="Higashiyama T."/>
            <person name="Nozaki H."/>
        </authorList>
    </citation>
    <scope>NUCLEOTIDE SEQUENCE [LARGE SCALE GENOMIC DNA]</scope>
    <source>
        <strain evidence="4 5">NIES-4479</strain>
    </source>
</reference>
<dbReference type="CDD" id="cd00051">
    <property type="entry name" value="EFh"/>
    <property type="match status" value="2"/>
</dbReference>
<dbReference type="FunFam" id="1.10.238.10:FF:000001">
    <property type="entry name" value="Calmodulin 1"/>
    <property type="match status" value="1"/>
</dbReference>